<dbReference type="AlphaFoldDB" id="A0A1Z5IMJ6"/>
<name>A0A1Z5IMJ6_9LACO</name>
<protein>
    <submittedName>
        <fullName evidence="3">Integrase</fullName>
    </submittedName>
</protein>
<dbReference type="GO" id="GO:0003677">
    <property type="term" value="F:DNA binding"/>
    <property type="evidence" value="ECO:0007669"/>
    <property type="project" value="InterPro"/>
</dbReference>
<reference evidence="3 4" key="1">
    <citation type="submission" date="2015-11" db="EMBL/GenBank/DDBJ databases">
        <title>Draft genome sequences of new species of the genus Lactobacillus isolated from orchardgrass silage.</title>
        <authorList>
            <person name="Tohno M."/>
            <person name="Tanizawa Y."/>
            <person name="Arita M."/>
        </authorList>
    </citation>
    <scope>NUCLEOTIDE SEQUENCE [LARGE SCALE GENOMIC DNA]</scope>
    <source>
        <strain evidence="3 4">IWT140</strain>
    </source>
</reference>
<dbReference type="EMBL" id="BCMH01000002">
    <property type="protein sequence ID" value="GAX02973.1"/>
    <property type="molecule type" value="Genomic_DNA"/>
</dbReference>
<dbReference type="InterPro" id="IPR002104">
    <property type="entry name" value="Integrase_catalytic"/>
</dbReference>
<dbReference type="InterPro" id="IPR011010">
    <property type="entry name" value="DNA_brk_join_enz"/>
</dbReference>
<organism evidence="3 4">
    <name type="scientific">Secundilactobacillus pentosiphilus</name>
    <dbReference type="NCBI Taxonomy" id="1714682"/>
    <lineage>
        <taxon>Bacteria</taxon>
        <taxon>Bacillati</taxon>
        <taxon>Bacillota</taxon>
        <taxon>Bacilli</taxon>
        <taxon>Lactobacillales</taxon>
        <taxon>Lactobacillaceae</taxon>
        <taxon>Secundilactobacillus</taxon>
    </lineage>
</organism>
<dbReference type="PANTHER" id="PTHR30349:SF64">
    <property type="entry name" value="PROPHAGE INTEGRASE INTD-RELATED"/>
    <property type="match status" value="1"/>
</dbReference>
<gene>
    <name evidence="3" type="ORF">IWT140_00571</name>
</gene>
<keyword evidence="4" id="KW-1185">Reference proteome</keyword>
<dbReference type="Gene3D" id="1.10.443.10">
    <property type="entry name" value="Intergrase catalytic core"/>
    <property type="match status" value="1"/>
</dbReference>
<evidence type="ECO:0000313" key="3">
    <source>
        <dbReference type="EMBL" id="GAX02973.1"/>
    </source>
</evidence>
<dbReference type="InterPro" id="IPR013762">
    <property type="entry name" value="Integrase-like_cat_sf"/>
</dbReference>
<dbReference type="SUPFAM" id="SSF56349">
    <property type="entry name" value="DNA breaking-rejoining enzymes"/>
    <property type="match status" value="1"/>
</dbReference>
<dbReference type="CDD" id="cd01189">
    <property type="entry name" value="INT_ICEBs1_C_like"/>
    <property type="match status" value="1"/>
</dbReference>
<dbReference type="Proteomes" id="UP000198430">
    <property type="component" value="Unassembled WGS sequence"/>
</dbReference>
<keyword evidence="1" id="KW-0233">DNA recombination</keyword>
<dbReference type="GO" id="GO:0015074">
    <property type="term" value="P:DNA integration"/>
    <property type="evidence" value="ECO:0007669"/>
    <property type="project" value="InterPro"/>
</dbReference>
<evidence type="ECO:0000256" key="1">
    <source>
        <dbReference type="ARBA" id="ARBA00023172"/>
    </source>
</evidence>
<dbReference type="PROSITE" id="PS51898">
    <property type="entry name" value="TYR_RECOMBINASE"/>
    <property type="match status" value="1"/>
</dbReference>
<dbReference type="InterPro" id="IPR050090">
    <property type="entry name" value="Tyrosine_recombinase_XerCD"/>
</dbReference>
<dbReference type="PANTHER" id="PTHR30349">
    <property type="entry name" value="PHAGE INTEGRASE-RELATED"/>
    <property type="match status" value="1"/>
</dbReference>
<sequence>MAVFPYQLIRENPAGYVQLPKYHEDVRKTRERLKIISMDQYKQILEITPESNEFYIPLEIVFNTGLRRGEVCGLEWNVVGLNEHTIEVKQAMQQEPQGQYSITTPKSAASYRTILVGQSLVDVLKKHRKQQMVNKMRYGKFYVDSNFVCTKENGQPVTPNAIKYSCNRVSKQLGFPFNFHSLRHTHATMLLENDANIKEIQERLGHSRIATTMDTYSHVTRKMKQETVDIFENMLKNSSN</sequence>
<accession>A0A1Z5IMJ6</accession>
<evidence type="ECO:0000259" key="2">
    <source>
        <dbReference type="PROSITE" id="PS51898"/>
    </source>
</evidence>
<feature type="domain" description="Tyr recombinase" evidence="2">
    <location>
        <begin position="31"/>
        <end position="229"/>
    </location>
</feature>
<dbReference type="Pfam" id="PF00589">
    <property type="entry name" value="Phage_integrase"/>
    <property type="match status" value="1"/>
</dbReference>
<evidence type="ECO:0000313" key="4">
    <source>
        <dbReference type="Proteomes" id="UP000198430"/>
    </source>
</evidence>
<dbReference type="GO" id="GO:0006310">
    <property type="term" value="P:DNA recombination"/>
    <property type="evidence" value="ECO:0007669"/>
    <property type="project" value="UniProtKB-KW"/>
</dbReference>
<comment type="caution">
    <text evidence="3">The sequence shown here is derived from an EMBL/GenBank/DDBJ whole genome shotgun (WGS) entry which is preliminary data.</text>
</comment>
<proteinExistence type="predicted"/>